<evidence type="ECO:0000313" key="3">
    <source>
        <dbReference type="Proteomes" id="UP001497497"/>
    </source>
</evidence>
<organism evidence="2 3">
    <name type="scientific">Lymnaea stagnalis</name>
    <name type="common">Great pond snail</name>
    <name type="synonym">Helix stagnalis</name>
    <dbReference type="NCBI Taxonomy" id="6523"/>
    <lineage>
        <taxon>Eukaryota</taxon>
        <taxon>Metazoa</taxon>
        <taxon>Spiralia</taxon>
        <taxon>Lophotrochozoa</taxon>
        <taxon>Mollusca</taxon>
        <taxon>Gastropoda</taxon>
        <taxon>Heterobranchia</taxon>
        <taxon>Euthyneura</taxon>
        <taxon>Panpulmonata</taxon>
        <taxon>Hygrophila</taxon>
        <taxon>Lymnaeoidea</taxon>
        <taxon>Lymnaeidae</taxon>
        <taxon>Lymnaea</taxon>
    </lineage>
</organism>
<dbReference type="EMBL" id="CAXITT010000203">
    <property type="protein sequence ID" value="CAL1535483.1"/>
    <property type="molecule type" value="Genomic_DNA"/>
</dbReference>
<sequence>VTFQVCIQNRYKLSKKLRKFTSQVSNGSEPKAESATLDKSLLAQTKLAAEAENADNMSEQKRQQGKKVRYGEIVQ</sequence>
<gene>
    <name evidence="2" type="ORF">GSLYS_00009443001</name>
</gene>
<evidence type="ECO:0000313" key="2">
    <source>
        <dbReference type="EMBL" id="CAL1535483.1"/>
    </source>
</evidence>
<feature type="region of interest" description="Disordered" evidence="1">
    <location>
        <begin position="50"/>
        <end position="75"/>
    </location>
</feature>
<reference evidence="2 3" key="1">
    <citation type="submission" date="2024-04" db="EMBL/GenBank/DDBJ databases">
        <authorList>
            <consortium name="Genoscope - CEA"/>
            <person name="William W."/>
        </authorList>
    </citation>
    <scope>NUCLEOTIDE SEQUENCE [LARGE SCALE GENOMIC DNA]</scope>
</reference>
<evidence type="ECO:0000256" key="1">
    <source>
        <dbReference type="SAM" id="MobiDB-lite"/>
    </source>
</evidence>
<accession>A0AAV2HPQ4</accession>
<dbReference type="AlphaFoldDB" id="A0AAV2HPQ4"/>
<feature type="non-terminal residue" evidence="2">
    <location>
        <position position="75"/>
    </location>
</feature>
<feature type="non-terminal residue" evidence="2">
    <location>
        <position position="1"/>
    </location>
</feature>
<name>A0AAV2HPQ4_LYMST</name>
<protein>
    <submittedName>
        <fullName evidence="2">Uncharacterized protein</fullName>
    </submittedName>
</protein>
<comment type="caution">
    <text evidence="2">The sequence shown here is derived from an EMBL/GenBank/DDBJ whole genome shotgun (WGS) entry which is preliminary data.</text>
</comment>
<proteinExistence type="predicted"/>
<dbReference type="Gene3D" id="2.80.10.50">
    <property type="match status" value="1"/>
</dbReference>
<keyword evidence="3" id="KW-1185">Reference proteome</keyword>
<dbReference type="Proteomes" id="UP001497497">
    <property type="component" value="Unassembled WGS sequence"/>
</dbReference>